<protein>
    <submittedName>
        <fullName evidence="1">Uncharacterized protein</fullName>
    </submittedName>
</protein>
<accession>A0A0A8ZF41</accession>
<name>A0A0A8ZF41_ARUDO</name>
<proteinExistence type="predicted"/>
<reference evidence="1" key="2">
    <citation type="journal article" date="2015" name="Data Brief">
        <title>Shoot transcriptome of the giant reed, Arundo donax.</title>
        <authorList>
            <person name="Barrero R.A."/>
            <person name="Guerrero F.D."/>
            <person name="Moolhuijzen P."/>
            <person name="Goolsby J.A."/>
            <person name="Tidwell J."/>
            <person name="Bellgard S.E."/>
            <person name="Bellgard M.I."/>
        </authorList>
    </citation>
    <scope>NUCLEOTIDE SEQUENCE</scope>
    <source>
        <tissue evidence="1">Shoot tissue taken approximately 20 cm above the soil surface</tissue>
    </source>
</reference>
<reference evidence="1" key="1">
    <citation type="submission" date="2014-09" db="EMBL/GenBank/DDBJ databases">
        <authorList>
            <person name="Magalhaes I.L.F."/>
            <person name="Oliveira U."/>
            <person name="Santos F.R."/>
            <person name="Vidigal T.H.D.A."/>
            <person name="Brescovit A.D."/>
            <person name="Santos A.J."/>
        </authorList>
    </citation>
    <scope>NUCLEOTIDE SEQUENCE</scope>
    <source>
        <tissue evidence="1">Shoot tissue taken approximately 20 cm above the soil surface</tissue>
    </source>
</reference>
<evidence type="ECO:0000313" key="1">
    <source>
        <dbReference type="EMBL" id="JAD36288.1"/>
    </source>
</evidence>
<dbReference type="EMBL" id="GBRH01261607">
    <property type="protein sequence ID" value="JAD36288.1"/>
    <property type="molecule type" value="Transcribed_RNA"/>
</dbReference>
<sequence length="63" mass="7334">MIISLWKLKFLVKNSNIYKMQQIYATFLLKPSFGSCLSREDCGEIRFQFFLPLVCNLLSVLPS</sequence>
<dbReference type="AlphaFoldDB" id="A0A0A8ZF41"/>
<organism evidence="1">
    <name type="scientific">Arundo donax</name>
    <name type="common">Giant reed</name>
    <name type="synonym">Donax arundinaceus</name>
    <dbReference type="NCBI Taxonomy" id="35708"/>
    <lineage>
        <taxon>Eukaryota</taxon>
        <taxon>Viridiplantae</taxon>
        <taxon>Streptophyta</taxon>
        <taxon>Embryophyta</taxon>
        <taxon>Tracheophyta</taxon>
        <taxon>Spermatophyta</taxon>
        <taxon>Magnoliopsida</taxon>
        <taxon>Liliopsida</taxon>
        <taxon>Poales</taxon>
        <taxon>Poaceae</taxon>
        <taxon>PACMAD clade</taxon>
        <taxon>Arundinoideae</taxon>
        <taxon>Arundineae</taxon>
        <taxon>Arundo</taxon>
    </lineage>
</organism>